<evidence type="ECO:0000313" key="1">
    <source>
        <dbReference type="Proteomes" id="UP000095284"/>
    </source>
</evidence>
<evidence type="ECO:0000313" key="2">
    <source>
        <dbReference type="WBParaSite" id="BXY_1454400.1"/>
    </source>
</evidence>
<organism evidence="1 2">
    <name type="scientific">Bursaphelenchus xylophilus</name>
    <name type="common">Pinewood nematode worm</name>
    <name type="synonym">Aphelenchoides xylophilus</name>
    <dbReference type="NCBI Taxonomy" id="6326"/>
    <lineage>
        <taxon>Eukaryota</taxon>
        <taxon>Metazoa</taxon>
        <taxon>Ecdysozoa</taxon>
        <taxon>Nematoda</taxon>
        <taxon>Chromadorea</taxon>
        <taxon>Rhabditida</taxon>
        <taxon>Tylenchina</taxon>
        <taxon>Tylenchomorpha</taxon>
        <taxon>Aphelenchoidea</taxon>
        <taxon>Aphelenchoididae</taxon>
        <taxon>Bursaphelenchus</taxon>
    </lineage>
</organism>
<dbReference type="Proteomes" id="UP000095284">
    <property type="component" value="Unplaced"/>
</dbReference>
<accession>A0A1I7SNA6</accession>
<proteinExistence type="predicted"/>
<protein>
    <submittedName>
        <fullName evidence="2">ATP synthase subunit alpha, mitochondrial</fullName>
    </submittedName>
</protein>
<name>A0A1I7SNA6_BURXY</name>
<reference evidence="2" key="1">
    <citation type="submission" date="2016-11" db="UniProtKB">
        <authorList>
            <consortium name="WormBaseParasite"/>
        </authorList>
    </citation>
    <scope>IDENTIFICATION</scope>
</reference>
<dbReference type="WBParaSite" id="BXY_1454400.1">
    <property type="protein sequence ID" value="BXY_1454400.1"/>
    <property type="gene ID" value="BXY_1454400"/>
</dbReference>
<sequence length="123" mass="14174">MVRFLPLGQVRHFLNRAPPNGVYMTLLERIQNWREYYDSTVKMSKWFANPEVYELTNLQLPHPAEFTKNAAFYIQNTNEFVDLPRPISLKQLFVGGVGITKAKALSEVSNSKSFNSTESDSRM</sequence>
<dbReference type="AlphaFoldDB" id="A0A1I7SNA6"/>